<protein>
    <recommendedName>
        <fullName evidence="3">Glycosyltransferase</fullName>
    </recommendedName>
</protein>
<proteinExistence type="predicted"/>
<evidence type="ECO:0000313" key="1">
    <source>
        <dbReference type="EMBL" id="MEG9476259.1"/>
    </source>
</evidence>
<dbReference type="SUPFAM" id="SSF53448">
    <property type="entry name" value="Nucleotide-diphospho-sugar transferases"/>
    <property type="match status" value="1"/>
</dbReference>
<sequence>MAVVSLTTAQPELGRAIESVKKQVYPCKHYIFVNGEQYYRPASEIIQKFDNLTVIYSPMDIQNLNELIAMLVKEDFVFYLSDKDFFAPTYIESQIKKAQ</sequence>
<comment type="caution">
    <text evidence="1">The sequence shown here is derived from an EMBL/GenBank/DDBJ whole genome shotgun (WGS) entry which is preliminary data.</text>
</comment>
<keyword evidence="2" id="KW-1185">Reference proteome</keyword>
<gene>
    <name evidence="1" type="ORF">V6W77_08240</name>
</gene>
<dbReference type="CDD" id="cd00761">
    <property type="entry name" value="Glyco_tranf_GTA_type"/>
    <property type="match status" value="1"/>
</dbReference>
<evidence type="ECO:0008006" key="3">
    <source>
        <dbReference type="Google" id="ProtNLM"/>
    </source>
</evidence>
<dbReference type="Proteomes" id="UP001432017">
    <property type="component" value="Unassembled WGS sequence"/>
</dbReference>
<accession>A0ABU7ZG51</accession>
<reference evidence="1" key="1">
    <citation type="submission" date="2023-12" db="EMBL/GenBank/DDBJ databases">
        <title>Mannheima indologenes sp. nov. proposed for Clade V organisms of Mannheimia.</title>
        <authorList>
            <person name="Christensen H."/>
        </authorList>
    </citation>
    <scope>NUCLEOTIDE SEQUENCE</scope>
    <source>
        <strain evidence="1">M14.4</strain>
    </source>
</reference>
<dbReference type="EMBL" id="JBAJJM010000011">
    <property type="protein sequence ID" value="MEG9476259.1"/>
    <property type="molecule type" value="Genomic_DNA"/>
</dbReference>
<dbReference type="RefSeq" id="WP_334254361.1">
    <property type="nucleotide sequence ID" value="NZ_JBAJJM010000011.1"/>
</dbReference>
<organism evidence="1 2">
    <name type="scientific">Mannheimia indoligenes</name>
    <dbReference type="NCBI Taxonomy" id="3103145"/>
    <lineage>
        <taxon>Bacteria</taxon>
        <taxon>Pseudomonadati</taxon>
        <taxon>Pseudomonadota</taxon>
        <taxon>Gammaproteobacteria</taxon>
        <taxon>Pasteurellales</taxon>
        <taxon>Pasteurellaceae</taxon>
        <taxon>Mannheimia</taxon>
    </lineage>
</organism>
<name>A0ABU7ZG51_9PAST</name>
<dbReference type="InterPro" id="IPR029044">
    <property type="entry name" value="Nucleotide-diphossugar_trans"/>
</dbReference>
<evidence type="ECO:0000313" key="2">
    <source>
        <dbReference type="Proteomes" id="UP001432017"/>
    </source>
</evidence>